<dbReference type="InterPro" id="IPR000182">
    <property type="entry name" value="GNAT_dom"/>
</dbReference>
<dbReference type="SUPFAM" id="SSF55729">
    <property type="entry name" value="Acyl-CoA N-acyltransferases (Nat)"/>
    <property type="match status" value="1"/>
</dbReference>
<dbReference type="InterPro" id="IPR016181">
    <property type="entry name" value="Acyl_CoA_acyltransferase"/>
</dbReference>
<protein>
    <submittedName>
        <fullName evidence="2">Acetyltransferase</fullName>
    </submittedName>
</protein>
<evidence type="ECO:0000313" key="3">
    <source>
        <dbReference type="Proteomes" id="UP000076998"/>
    </source>
</evidence>
<keyword evidence="2" id="KW-0808">Transferase</keyword>
<reference evidence="2 3" key="1">
    <citation type="submission" date="2016-02" db="EMBL/GenBank/DDBJ databases">
        <authorList>
            <person name="Wen L."/>
            <person name="He K."/>
            <person name="Yang H."/>
        </authorList>
    </citation>
    <scope>NUCLEOTIDE SEQUENCE [LARGE SCALE GENOMIC DNA]</scope>
    <source>
        <strain evidence="2 3">CD11_3</strain>
    </source>
</reference>
<feature type="domain" description="N-acetyltransferase" evidence="1">
    <location>
        <begin position="3"/>
        <end position="165"/>
    </location>
</feature>
<dbReference type="Proteomes" id="UP000076998">
    <property type="component" value="Unassembled WGS sequence"/>
</dbReference>
<dbReference type="PANTHER" id="PTHR43441:SF11">
    <property type="entry name" value="RIBOSOMAL-PROTEIN-SERINE ACETYLTRANSFERASE"/>
    <property type="match status" value="1"/>
</dbReference>
<proteinExistence type="predicted"/>
<dbReference type="AlphaFoldDB" id="A0A177KA14"/>
<dbReference type="Pfam" id="PF13302">
    <property type="entry name" value="Acetyltransf_3"/>
    <property type="match status" value="1"/>
</dbReference>
<dbReference type="EMBL" id="LSTV01000002">
    <property type="protein sequence ID" value="OAH50258.1"/>
    <property type="molecule type" value="Genomic_DNA"/>
</dbReference>
<dbReference type="RefSeq" id="WP_064002624.1">
    <property type="nucleotide sequence ID" value="NZ_LSTV01000002.1"/>
</dbReference>
<dbReference type="GO" id="GO:0008999">
    <property type="term" value="F:protein-N-terminal-alanine acetyltransferase activity"/>
    <property type="evidence" value="ECO:0007669"/>
    <property type="project" value="TreeGrafter"/>
</dbReference>
<comment type="caution">
    <text evidence="2">The sequence shown here is derived from an EMBL/GenBank/DDBJ whole genome shotgun (WGS) entry which is preliminary data.</text>
</comment>
<gene>
    <name evidence="2" type="ORF">AYL44_07265</name>
</gene>
<dbReference type="GO" id="GO:1990189">
    <property type="term" value="F:protein N-terminal-serine acetyltransferase activity"/>
    <property type="evidence" value="ECO:0007669"/>
    <property type="project" value="TreeGrafter"/>
</dbReference>
<evidence type="ECO:0000313" key="2">
    <source>
        <dbReference type="EMBL" id="OAH50258.1"/>
    </source>
</evidence>
<sequence>MPIRFTPLDPTGADRDALIAFMSSQSFPFHVRTHPTATQISQAIDDGAYADEDHASFWIDSDEHGRLGFFRLEDLSDDAPLFDLRLDTAHRGRGLAAEVLHAATDHVFTTMPEVNRFEGQTREDNVAMRRVFVRCGWVQEAYYREGWPVDDGRLLASVAYSILRRDWRDGTVTPVVWDAPLGG</sequence>
<dbReference type="OrthoDB" id="9799321at2"/>
<evidence type="ECO:0000259" key="1">
    <source>
        <dbReference type="PROSITE" id="PS51186"/>
    </source>
</evidence>
<name>A0A177KA14_9MICO</name>
<dbReference type="InterPro" id="IPR051908">
    <property type="entry name" value="Ribosomal_N-acetyltransferase"/>
</dbReference>
<dbReference type="Gene3D" id="3.40.630.30">
    <property type="match status" value="1"/>
</dbReference>
<dbReference type="PANTHER" id="PTHR43441">
    <property type="entry name" value="RIBOSOMAL-PROTEIN-SERINE ACETYLTRANSFERASE"/>
    <property type="match status" value="1"/>
</dbReference>
<organism evidence="2 3">
    <name type="scientific">Microbacterium oleivorans</name>
    <dbReference type="NCBI Taxonomy" id="273677"/>
    <lineage>
        <taxon>Bacteria</taxon>
        <taxon>Bacillati</taxon>
        <taxon>Actinomycetota</taxon>
        <taxon>Actinomycetes</taxon>
        <taxon>Micrococcales</taxon>
        <taxon>Microbacteriaceae</taxon>
        <taxon>Microbacterium</taxon>
    </lineage>
</organism>
<accession>A0A177KA14</accession>
<dbReference type="GO" id="GO:0005737">
    <property type="term" value="C:cytoplasm"/>
    <property type="evidence" value="ECO:0007669"/>
    <property type="project" value="TreeGrafter"/>
</dbReference>
<dbReference type="PROSITE" id="PS51186">
    <property type="entry name" value="GNAT"/>
    <property type="match status" value="1"/>
</dbReference>